<reference evidence="2 3" key="1">
    <citation type="submission" date="2018-10" db="EMBL/GenBank/DDBJ databases">
        <title>Genomic Encyclopedia of Archaeal and Bacterial Type Strains, Phase II (KMG-II): from individual species to whole genera.</title>
        <authorList>
            <person name="Goeker M."/>
        </authorList>
    </citation>
    <scope>NUCLEOTIDE SEQUENCE [LARGE SCALE GENOMIC DNA]</scope>
    <source>
        <strain evidence="2 3">DSM 25217</strain>
    </source>
</reference>
<sequence>MWNKVSQLLGLSDSDGDTDRGLELATAALLVQVSVADDDFDAREKQVLLTELRQHFGLSDVEAEHLMTEAVDQQADASCLYRFTRIVTSELNQDGRQEIVRLLWRVALADHRLENFELNAIAKISGLLGVTAEDRIRLKHEVERDA</sequence>
<protein>
    <submittedName>
        <fullName evidence="2">Putative tellurite resistance protein B-like protein</fullName>
    </submittedName>
</protein>
<dbReference type="CDD" id="cd07313">
    <property type="entry name" value="terB_like_2"/>
    <property type="match status" value="1"/>
</dbReference>
<dbReference type="InterPro" id="IPR007791">
    <property type="entry name" value="DjlA_N"/>
</dbReference>
<dbReference type="SUPFAM" id="SSF158682">
    <property type="entry name" value="TerB-like"/>
    <property type="match status" value="1"/>
</dbReference>
<name>A0A3M0CTW7_9PROT</name>
<evidence type="ECO:0000313" key="3">
    <source>
        <dbReference type="Proteomes" id="UP000271227"/>
    </source>
</evidence>
<dbReference type="Gene3D" id="1.10.3680.10">
    <property type="entry name" value="TerB-like"/>
    <property type="match status" value="1"/>
</dbReference>
<dbReference type="EMBL" id="REFR01000009">
    <property type="protein sequence ID" value="RMB11880.1"/>
    <property type="molecule type" value="Genomic_DNA"/>
</dbReference>
<dbReference type="InParanoid" id="A0A3M0CTW7"/>
<proteinExistence type="predicted"/>
<dbReference type="Proteomes" id="UP000271227">
    <property type="component" value="Unassembled WGS sequence"/>
</dbReference>
<gene>
    <name evidence="2" type="ORF">BXY39_0367</name>
</gene>
<feature type="domain" description="Co-chaperone DjlA N-terminal" evidence="1">
    <location>
        <begin position="23"/>
        <end position="139"/>
    </location>
</feature>
<evidence type="ECO:0000259" key="1">
    <source>
        <dbReference type="Pfam" id="PF05099"/>
    </source>
</evidence>
<dbReference type="InterPro" id="IPR029024">
    <property type="entry name" value="TerB-like"/>
</dbReference>
<dbReference type="RefSeq" id="WP_170163547.1">
    <property type="nucleotide sequence ID" value="NZ_REFR01000009.1"/>
</dbReference>
<dbReference type="Pfam" id="PF05099">
    <property type="entry name" value="TerB"/>
    <property type="match status" value="1"/>
</dbReference>
<evidence type="ECO:0000313" key="2">
    <source>
        <dbReference type="EMBL" id="RMB11880.1"/>
    </source>
</evidence>
<keyword evidence="3" id="KW-1185">Reference proteome</keyword>
<dbReference type="AlphaFoldDB" id="A0A3M0CTW7"/>
<comment type="caution">
    <text evidence="2">The sequence shown here is derived from an EMBL/GenBank/DDBJ whole genome shotgun (WGS) entry which is preliminary data.</text>
</comment>
<organism evidence="2 3">
    <name type="scientific">Eilatimonas milleporae</name>
    <dbReference type="NCBI Taxonomy" id="911205"/>
    <lineage>
        <taxon>Bacteria</taxon>
        <taxon>Pseudomonadati</taxon>
        <taxon>Pseudomonadota</taxon>
        <taxon>Alphaproteobacteria</taxon>
        <taxon>Kordiimonadales</taxon>
        <taxon>Kordiimonadaceae</taxon>
        <taxon>Eilatimonas</taxon>
    </lineage>
</organism>
<accession>A0A3M0CTW7</accession>